<keyword evidence="5" id="KW-0167">Capsid protein</keyword>
<sequence>MDNQRYRTQQAQTGSGMNEGTTFGAGMSIPFGSTVGTGATMGGTGISTGIGTGIGTSMLGSQSLYGGTTQQNMIVSQQKIGAHELIMTHEILTGTIDCINTFELYRPHIKDQRLSQIVDHQLQHMQSNYQSLVSFLQNRQGQPTSSYRTPIQSSPAYGLRNPAPQQPNSNINQVDDRDVASGLLSCTKSLAMKSTIAALECADPTLRQIISNCVQSCINQAYETFQYMNQKGMYQVPTLAANTTQTMMNTYQPTGSFAMQGTTQLQ</sequence>
<dbReference type="EMBL" id="CP045875">
    <property type="protein sequence ID" value="QGG47919.1"/>
    <property type="molecule type" value="Genomic_DNA"/>
</dbReference>
<protein>
    <submittedName>
        <fullName evidence="5">Spore coat protein</fullName>
    </submittedName>
</protein>
<gene>
    <name evidence="5" type="ORF">FTV88_1821</name>
</gene>
<comment type="subcellular location">
    <subcellularLocation>
        <location evidence="2">Spore coat</location>
    </subcellularLocation>
</comment>
<evidence type="ECO:0000256" key="3">
    <source>
        <dbReference type="ARBA" id="ARBA00024344"/>
    </source>
</evidence>
<keyword evidence="1" id="KW-0749">Sporulation</keyword>
<feature type="region of interest" description="Disordered" evidence="4">
    <location>
        <begin position="1"/>
        <end position="20"/>
    </location>
</feature>
<dbReference type="PANTHER" id="PTHR39183:SF1">
    <property type="entry name" value="SPORE COAT PROTEIN F-LIKE PROTEIN YHCQ"/>
    <property type="match status" value="1"/>
</dbReference>
<name>A0A5Q2N263_9FIRM</name>
<comment type="similarity">
    <text evidence="3">Belongs to the CotF family.</text>
</comment>
<dbReference type="RefSeq" id="WP_243137060.1">
    <property type="nucleotide sequence ID" value="NZ_CP045875.1"/>
</dbReference>
<evidence type="ECO:0000256" key="4">
    <source>
        <dbReference type="SAM" id="MobiDB-lite"/>
    </source>
</evidence>
<dbReference type="InterPro" id="IPR012347">
    <property type="entry name" value="Ferritin-like"/>
</dbReference>
<reference evidence="6" key="1">
    <citation type="submission" date="2019-11" db="EMBL/GenBank/DDBJ databases">
        <title>Genome sequence of Heliorestis convoluta strain HH, an alkaliphilic and minimalistic phototrophic bacterium from a soda lake in Egypt.</title>
        <authorList>
            <person name="Dewey E.D."/>
            <person name="Stokes L.M."/>
            <person name="Burchell B.M."/>
            <person name="Shaffer K.N."/>
            <person name="Huntington A.M."/>
            <person name="Baker J.M."/>
            <person name="Nadendla S."/>
            <person name="Giglio M.G."/>
            <person name="Touchman J.W."/>
            <person name="Blankenship R.E."/>
            <person name="Madigan M.T."/>
            <person name="Sattley W.M."/>
        </authorList>
    </citation>
    <scope>NUCLEOTIDE SEQUENCE [LARGE SCALE GENOMIC DNA]</scope>
    <source>
        <strain evidence="6">HH</strain>
    </source>
</reference>
<dbReference type="GO" id="GO:0030435">
    <property type="term" value="P:sporulation resulting in formation of a cellular spore"/>
    <property type="evidence" value="ECO:0007669"/>
    <property type="project" value="UniProtKB-KW"/>
</dbReference>
<dbReference type="Proteomes" id="UP000366051">
    <property type="component" value="Chromosome"/>
</dbReference>
<keyword evidence="6" id="KW-1185">Reference proteome</keyword>
<dbReference type="InterPro" id="IPR012851">
    <property type="entry name" value="Spore_coat_CotF-like"/>
</dbReference>
<dbReference type="KEGG" id="hcv:FTV88_1821"/>
<evidence type="ECO:0000313" key="6">
    <source>
        <dbReference type="Proteomes" id="UP000366051"/>
    </source>
</evidence>
<proteinExistence type="inferred from homology"/>
<dbReference type="Pfam" id="PF07875">
    <property type="entry name" value="Coat_F"/>
    <property type="match status" value="1"/>
</dbReference>
<keyword evidence="5" id="KW-0946">Virion</keyword>
<accession>A0A5Q2N263</accession>
<evidence type="ECO:0000256" key="1">
    <source>
        <dbReference type="ARBA" id="ARBA00022969"/>
    </source>
</evidence>
<organism evidence="5 6">
    <name type="scientific">Heliorestis convoluta</name>
    <dbReference type="NCBI Taxonomy" id="356322"/>
    <lineage>
        <taxon>Bacteria</taxon>
        <taxon>Bacillati</taxon>
        <taxon>Bacillota</taxon>
        <taxon>Clostridia</taxon>
        <taxon>Eubacteriales</taxon>
        <taxon>Heliobacteriaceae</taxon>
        <taxon>Heliorestis</taxon>
    </lineage>
</organism>
<dbReference type="PANTHER" id="PTHR39183">
    <property type="entry name" value="SPORE COAT PROTEIN F-LIKE PROTEIN YHCQ"/>
    <property type="match status" value="1"/>
</dbReference>
<evidence type="ECO:0000313" key="5">
    <source>
        <dbReference type="EMBL" id="QGG47919.1"/>
    </source>
</evidence>
<dbReference type="Gene3D" id="1.20.1260.10">
    <property type="match status" value="1"/>
</dbReference>
<evidence type="ECO:0000256" key="2">
    <source>
        <dbReference type="ARBA" id="ARBA00024325"/>
    </source>
</evidence>
<dbReference type="AlphaFoldDB" id="A0A5Q2N263"/>